<dbReference type="PROSITE" id="PS50994">
    <property type="entry name" value="INTEGRASE"/>
    <property type="match status" value="1"/>
</dbReference>
<dbReference type="InterPro" id="IPR012337">
    <property type="entry name" value="RNaseH-like_sf"/>
</dbReference>
<dbReference type="OrthoDB" id="1194532at2759"/>
<dbReference type="AlphaFoldDB" id="A0A5D3E0T2"/>
<protein>
    <submittedName>
        <fullName evidence="3">Gag/pol protein</fullName>
    </submittedName>
</protein>
<dbReference type="EMBL" id="SSTD01001877">
    <property type="protein sequence ID" value="TYK29075.1"/>
    <property type="molecule type" value="Genomic_DNA"/>
</dbReference>
<evidence type="ECO:0000259" key="1">
    <source>
        <dbReference type="PROSITE" id="PS50994"/>
    </source>
</evidence>
<comment type="caution">
    <text evidence="3">The sequence shown here is derived from an EMBL/GenBank/DDBJ whole genome shotgun (WGS) entry which is preliminary data.</text>
</comment>
<dbReference type="InterPro" id="IPR001584">
    <property type="entry name" value="Integrase_cat-core"/>
</dbReference>
<feature type="domain" description="Integrase catalytic" evidence="1">
    <location>
        <begin position="202"/>
        <end position="316"/>
    </location>
</feature>
<dbReference type="GO" id="GO:0008270">
    <property type="term" value="F:zinc ion binding"/>
    <property type="evidence" value="ECO:0007669"/>
    <property type="project" value="InterPro"/>
</dbReference>
<dbReference type="Proteomes" id="UP000321947">
    <property type="component" value="Unassembled WGS sequence"/>
</dbReference>
<sequence length="316" mass="36595">MLATNKLNGNNYASWKNTINTVLTIDDLRFVQVEKCPQVPIANATRTVREAHECRSRQMKNPSAYILPSLSEVLTKKHESMLTAREIMDSLQEMFRQTFYQIKHDTLKYIYNTRMNEGSPVREHGQKGETNVSTSIRKFHRGSTFGTKSMPSSSGIKKWKKKKGCQQNKANITTVKTSQKVKVAMGIYFHCNQEGHWKRNCSKYLEEKKKVKQDLCGPMNVKSTGGFEYFITFIEDYSRYGYVYLMQRKFEALEKFKEYKAEVENALSKTIKTFRSDRGGELMDSKFKDYLMECGIVFQLSTPGTPQQNGVSEKRY</sequence>
<dbReference type="Gene3D" id="3.30.420.10">
    <property type="entry name" value="Ribonuclease H-like superfamily/Ribonuclease H"/>
    <property type="match status" value="1"/>
</dbReference>
<dbReference type="InterPro" id="IPR036397">
    <property type="entry name" value="RNaseH_sf"/>
</dbReference>
<dbReference type="GO" id="GO:0015074">
    <property type="term" value="P:DNA integration"/>
    <property type="evidence" value="ECO:0007669"/>
    <property type="project" value="InterPro"/>
</dbReference>
<dbReference type="PANTHER" id="PTHR42648">
    <property type="entry name" value="TRANSPOSASE, PUTATIVE-RELATED"/>
    <property type="match status" value="1"/>
</dbReference>
<organism evidence="3 5">
    <name type="scientific">Cucumis melo var. makuwa</name>
    <name type="common">Oriental melon</name>
    <dbReference type="NCBI Taxonomy" id="1194695"/>
    <lineage>
        <taxon>Eukaryota</taxon>
        <taxon>Viridiplantae</taxon>
        <taxon>Streptophyta</taxon>
        <taxon>Embryophyta</taxon>
        <taxon>Tracheophyta</taxon>
        <taxon>Spermatophyta</taxon>
        <taxon>Magnoliopsida</taxon>
        <taxon>eudicotyledons</taxon>
        <taxon>Gunneridae</taxon>
        <taxon>Pentapetalae</taxon>
        <taxon>rosids</taxon>
        <taxon>fabids</taxon>
        <taxon>Cucurbitales</taxon>
        <taxon>Cucurbitaceae</taxon>
        <taxon>Benincaseae</taxon>
        <taxon>Cucumis</taxon>
    </lineage>
</organism>
<evidence type="ECO:0000313" key="5">
    <source>
        <dbReference type="Proteomes" id="UP000321947"/>
    </source>
</evidence>
<accession>A0A5D3E0T2</accession>
<dbReference type="EMBL" id="SSTE01007511">
    <property type="protein sequence ID" value="KAA0056449.1"/>
    <property type="molecule type" value="Genomic_DNA"/>
</dbReference>
<proteinExistence type="predicted"/>
<evidence type="ECO:0000313" key="4">
    <source>
        <dbReference type="Proteomes" id="UP000321393"/>
    </source>
</evidence>
<dbReference type="InterPro" id="IPR039537">
    <property type="entry name" value="Retrotran_Ty1/copia-like"/>
</dbReference>
<dbReference type="SUPFAM" id="SSF57756">
    <property type="entry name" value="Retrovirus zinc finger-like domains"/>
    <property type="match status" value="1"/>
</dbReference>
<reference evidence="4 5" key="1">
    <citation type="submission" date="2019-08" db="EMBL/GenBank/DDBJ databases">
        <title>Draft genome sequences of two oriental melons (Cucumis melo L. var makuwa).</title>
        <authorList>
            <person name="Kwon S.-Y."/>
        </authorList>
    </citation>
    <scope>NUCLEOTIDE SEQUENCE [LARGE SCALE GENOMIC DNA]</scope>
    <source>
        <strain evidence="5">cv. Chang Bougi</strain>
        <strain evidence="4">cv. SW 3</strain>
        <tissue evidence="3">Leaf</tissue>
    </source>
</reference>
<dbReference type="GO" id="GO:0003676">
    <property type="term" value="F:nucleic acid binding"/>
    <property type="evidence" value="ECO:0007669"/>
    <property type="project" value="InterPro"/>
</dbReference>
<gene>
    <name evidence="3" type="ORF">E5676_scaffold120G001970</name>
    <name evidence="2" type="ORF">E6C27_scaffold186G002170</name>
</gene>
<dbReference type="SUPFAM" id="SSF53098">
    <property type="entry name" value="Ribonuclease H-like"/>
    <property type="match status" value="1"/>
</dbReference>
<evidence type="ECO:0000313" key="2">
    <source>
        <dbReference type="EMBL" id="KAA0056449.1"/>
    </source>
</evidence>
<dbReference type="PANTHER" id="PTHR42648:SF27">
    <property type="entry name" value="RNA-DIRECTED DNA POLYMERASE"/>
    <property type="match status" value="1"/>
</dbReference>
<dbReference type="InterPro" id="IPR036875">
    <property type="entry name" value="Znf_CCHC_sf"/>
</dbReference>
<dbReference type="STRING" id="1194695.A0A5D3E0T2"/>
<name>A0A5D3E0T2_CUCMM</name>
<dbReference type="Proteomes" id="UP000321393">
    <property type="component" value="Unassembled WGS sequence"/>
</dbReference>
<evidence type="ECO:0000313" key="3">
    <source>
        <dbReference type="EMBL" id="TYK29075.1"/>
    </source>
</evidence>